<dbReference type="eggNOG" id="COG0583">
    <property type="taxonomic scope" value="Bacteria"/>
</dbReference>
<comment type="similarity">
    <text evidence="1">Belongs to the LysR transcriptional regulatory family.</text>
</comment>
<feature type="domain" description="HTH lysR-type" evidence="5">
    <location>
        <begin position="4"/>
        <end position="61"/>
    </location>
</feature>
<dbReference type="GO" id="GO:0003700">
    <property type="term" value="F:DNA-binding transcription factor activity"/>
    <property type="evidence" value="ECO:0007669"/>
    <property type="project" value="InterPro"/>
</dbReference>
<dbReference type="Pfam" id="PF00126">
    <property type="entry name" value="HTH_1"/>
    <property type="match status" value="1"/>
</dbReference>
<reference evidence="6 7" key="1">
    <citation type="journal article" date="2009" name="Stand. Genomic Sci.">
        <title>Complete genome sequence of Catenulispora acidiphila type strain (ID 139908).</title>
        <authorList>
            <person name="Copeland A."/>
            <person name="Lapidus A."/>
            <person name="Glavina Del Rio T."/>
            <person name="Nolan M."/>
            <person name="Lucas S."/>
            <person name="Chen F."/>
            <person name="Tice H."/>
            <person name="Cheng J.F."/>
            <person name="Bruce D."/>
            <person name="Goodwin L."/>
            <person name="Pitluck S."/>
            <person name="Mikhailova N."/>
            <person name="Pati A."/>
            <person name="Ivanova N."/>
            <person name="Mavromatis K."/>
            <person name="Chen A."/>
            <person name="Palaniappan K."/>
            <person name="Chain P."/>
            <person name="Land M."/>
            <person name="Hauser L."/>
            <person name="Chang Y.J."/>
            <person name="Jeffries C.D."/>
            <person name="Chertkov O."/>
            <person name="Brettin T."/>
            <person name="Detter J.C."/>
            <person name="Han C."/>
            <person name="Ali Z."/>
            <person name="Tindall B.J."/>
            <person name="Goker M."/>
            <person name="Bristow J."/>
            <person name="Eisen J.A."/>
            <person name="Markowitz V."/>
            <person name="Hugenholtz P."/>
            <person name="Kyrpides N.C."/>
            <person name="Klenk H.P."/>
        </authorList>
    </citation>
    <scope>NUCLEOTIDE SEQUENCE [LARGE SCALE GENOMIC DNA]</scope>
    <source>
        <strain evidence="7">DSM 44928 / JCM 14897 / NBRC 102108 / NRRL B-24433 / ID139908</strain>
    </source>
</reference>
<accession>C7PWI5</accession>
<dbReference type="Proteomes" id="UP000000851">
    <property type="component" value="Chromosome"/>
</dbReference>
<evidence type="ECO:0000256" key="1">
    <source>
        <dbReference type="ARBA" id="ARBA00009437"/>
    </source>
</evidence>
<dbReference type="SUPFAM" id="SSF46785">
    <property type="entry name" value="Winged helix' DNA-binding domain"/>
    <property type="match status" value="1"/>
</dbReference>
<keyword evidence="3" id="KW-0238">DNA-binding</keyword>
<evidence type="ECO:0000259" key="5">
    <source>
        <dbReference type="PROSITE" id="PS50931"/>
    </source>
</evidence>
<dbReference type="GO" id="GO:0032993">
    <property type="term" value="C:protein-DNA complex"/>
    <property type="evidence" value="ECO:0007669"/>
    <property type="project" value="TreeGrafter"/>
</dbReference>
<gene>
    <name evidence="6" type="ordered locus">Caci_6411</name>
</gene>
<keyword evidence="2" id="KW-0805">Transcription regulation</keyword>
<dbReference type="HOGENOM" id="CLU_039613_20_12_11"/>
<dbReference type="OrthoDB" id="3176554at2"/>
<dbReference type="Gene3D" id="1.10.10.10">
    <property type="entry name" value="Winged helix-like DNA-binding domain superfamily/Winged helix DNA-binding domain"/>
    <property type="match status" value="1"/>
</dbReference>
<organism evidence="6 7">
    <name type="scientific">Catenulispora acidiphila (strain DSM 44928 / JCM 14897 / NBRC 102108 / NRRL B-24433 / ID139908)</name>
    <dbReference type="NCBI Taxonomy" id="479433"/>
    <lineage>
        <taxon>Bacteria</taxon>
        <taxon>Bacillati</taxon>
        <taxon>Actinomycetota</taxon>
        <taxon>Actinomycetes</taxon>
        <taxon>Catenulisporales</taxon>
        <taxon>Catenulisporaceae</taxon>
        <taxon>Catenulispora</taxon>
    </lineage>
</organism>
<dbReference type="PRINTS" id="PR00039">
    <property type="entry name" value="HTHLYSR"/>
</dbReference>
<evidence type="ECO:0000256" key="3">
    <source>
        <dbReference type="ARBA" id="ARBA00023125"/>
    </source>
</evidence>
<keyword evidence="4" id="KW-0804">Transcription</keyword>
<dbReference type="InParanoid" id="C7PWI5"/>
<dbReference type="PROSITE" id="PS50931">
    <property type="entry name" value="HTH_LYSR"/>
    <property type="match status" value="1"/>
</dbReference>
<dbReference type="GO" id="GO:0003677">
    <property type="term" value="F:DNA binding"/>
    <property type="evidence" value="ECO:0007669"/>
    <property type="project" value="UniProtKB-KW"/>
</dbReference>
<keyword evidence="7" id="KW-1185">Reference proteome</keyword>
<dbReference type="AlphaFoldDB" id="C7PWI5"/>
<evidence type="ECO:0000313" key="6">
    <source>
        <dbReference type="EMBL" id="ACU75265.1"/>
    </source>
</evidence>
<sequence length="99" mass="10687">MEPLDLRLVWALLAVAEEQSITRAAARLYVSQQTLSAQIQRLERVLGVELLSRSPRGVTLTAAGRELVAYGSGLSTELDELVVRLRAVAAAEEGTMLPA</sequence>
<dbReference type="EMBL" id="CP001700">
    <property type="protein sequence ID" value="ACU75265.1"/>
    <property type="molecule type" value="Genomic_DNA"/>
</dbReference>
<evidence type="ECO:0000313" key="7">
    <source>
        <dbReference type="Proteomes" id="UP000000851"/>
    </source>
</evidence>
<dbReference type="InterPro" id="IPR036390">
    <property type="entry name" value="WH_DNA-bd_sf"/>
</dbReference>
<dbReference type="KEGG" id="cai:Caci_6411"/>
<dbReference type="STRING" id="479433.Caci_6411"/>
<dbReference type="InterPro" id="IPR000847">
    <property type="entry name" value="LysR_HTH_N"/>
</dbReference>
<evidence type="ECO:0000256" key="4">
    <source>
        <dbReference type="ARBA" id="ARBA00023163"/>
    </source>
</evidence>
<proteinExistence type="inferred from homology"/>
<dbReference type="FunFam" id="1.10.10.10:FF:000001">
    <property type="entry name" value="LysR family transcriptional regulator"/>
    <property type="match status" value="1"/>
</dbReference>
<dbReference type="PANTHER" id="PTHR30346">
    <property type="entry name" value="TRANSCRIPTIONAL DUAL REGULATOR HCAR-RELATED"/>
    <property type="match status" value="1"/>
</dbReference>
<name>C7PWI5_CATAD</name>
<dbReference type="PANTHER" id="PTHR30346:SF0">
    <property type="entry name" value="HCA OPERON TRANSCRIPTIONAL ACTIVATOR HCAR"/>
    <property type="match status" value="1"/>
</dbReference>
<dbReference type="InterPro" id="IPR036388">
    <property type="entry name" value="WH-like_DNA-bd_sf"/>
</dbReference>
<protein>
    <submittedName>
        <fullName evidence="6">Transcriptional regulator, LysR family</fullName>
    </submittedName>
</protein>
<evidence type="ECO:0000256" key="2">
    <source>
        <dbReference type="ARBA" id="ARBA00023015"/>
    </source>
</evidence>